<dbReference type="Proteomes" id="UP000604046">
    <property type="component" value="Unassembled WGS sequence"/>
</dbReference>
<organism evidence="1 2">
    <name type="scientific">Symbiodinium natans</name>
    <dbReference type="NCBI Taxonomy" id="878477"/>
    <lineage>
        <taxon>Eukaryota</taxon>
        <taxon>Sar</taxon>
        <taxon>Alveolata</taxon>
        <taxon>Dinophyceae</taxon>
        <taxon>Suessiales</taxon>
        <taxon>Symbiodiniaceae</taxon>
        <taxon>Symbiodinium</taxon>
    </lineage>
</organism>
<dbReference type="EMBL" id="CAJNDS010000569">
    <property type="protein sequence ID" value="CAE7219445.1"/>
    <property type="molecule type" value="Genomic_DNA"/>
</dbReference>
<proteinExistence type="predicted"/>
<reference evidence="1" key="1">
    <citation type="submission" date="2021-02" db="EMBL/GenBank/DDBJ databases">
        <authorList>
            <person name="Dougan E. K."/>
            <person name="Rhodes N."/>
            <person name="Thang M."/>
            <person name="Chan C."/>
        </authorList>
    </citation>
    <scope>NUCLEOTIDE SEQUENCE</scope>
</reference>
<evidence type="ECO:0000313" key="1">
    <source>
        <dbReference type="EMBL" id="CAE7219445.1"/>
    </source>
</evidence>
<protein>
    <submittedName>
        <fullName evidence="1">Uncharacterized protein</fullName>
    </submittedName>
</protein>
<accession>A0A812KA83</accession>
<comment type="caution">
    <text evidence="1">The sequence shown here is derived from an EMBL/GenBank/DDBJ whole genome shotgun (WGS) entry which is preliminary data.</text>
</comment>
<keyword evidence="2" id="KW-1185">Reference proteome</keyword>
<sequence>MEIGLGLGLAWGSSATSAASAALAASGTACPIFMLPAMAGAAALTWMRVYEHFLWQQVLRSASYIFRHVFASSAVNGSGIC</sequence>
<name>A0A812KA83_9DINO</name>
<dbReference type="AlphaFoldDB" id="A0A812KA83"/>
<gene>
    <name evidence="1" type="ORF">SNAT2548_LOCUS7956</name>
</gene>
<evidence type="ECO:0000313" key="2">
    <source>
        <dbReference type="Proteomes" id="UP000604046"/>
    </source>
</evidence>